<dbReference type="SUPFAM" id="SSF51735">
    <property type="entry name" value="NAD(P)-binding Rossmann-fold domains"/>
    <property type="match status" value="1"/>
</dbReference>
<dbReference type="InterPro" id="IPR036291">
    <property type="entry name" value="NAD(P)-bd_dom_sf"/>
</dbReference>
<dbReference type="OrthoDB" id="5296at2759"/>
<dbReference type="STRING" id="286115.A0A507BYL6"/>
<evidence type="ECO:0000313" key="3">
    <source>
        <dbReference type="EMBL" id="TPX42258.1"/>
    </source>
</evidence>
<protein>
    <submittedName>
        <fullName evidence="2">Uncharacterized protein</fullName>
    </submittedName>
</protein>
<dbReference type="Proteomes" id="UP000317494">
    <property type="component" value="Unassembled WGS sequence"/>
</dbReference>
<keyword evidence="4" id="KW-1185">Reference proteome</keyword>
<reference evidence="4 5" key="1">
    <citation type="journal article" date="2019" name="Sci. Rep.">
        <title>Comparative genomics of chytrid fungi reveal insights into the obligate biotrophic and pathogenic lifestyle of Synchytrium endobioticum.</title>
        <authorList>
            <person name="van de Vossenberg B.T.L.H."/>
            <person name="Warris S."/>
            <person name="Nguyen H.D.T."/>
            <person name="van Gent-Pelzer M.P.E."/>
            <person name="Joly D.L."/>
            <person name="van de Geest H.C."/>
            <person name="Bonants P.J.M."/>
            <person name="Smith D.S."/>
            <person name="Levesque C.A."/>
            <person name="van der Lee T.A.J."/>
        </authorList>
    </citation>
    <scope>NUCLEOTIDE SEQUENCE [LARGE SCALE GENOMIC DNA]</scope>
    <source>
        <strain evidence="3 5">LEV6574</strain>
        <strain evidence="2 4">MB42</strain>
    </source>
</reference>
<dbReference type="GO" id="GO:0005737">
    <property type="term" value="C:cytoplasm"/>
    <property type="evidence" value="ECO:0007669"/>
    <property type="project" value="TreeGrafter"/>
</dbReference>
<comment type="similarity">
    <text evidence="1">Belongs to the short-chain dehydrogenases/reductases (SDR) family.</text>
</comment>
<dbReference type="Pfam" id="PF00106">
    <property type="entry name" value="adh_short"/>
    <property type="match status" value="1"/>
</dbReference>
<evidence type="ECO:0000313" key="5">
    <source>
        <dbReference type="Proteomes" id="UP000320475"/>
    </source>
</evidence>
<dbReference type="Gene3D" id="3.40.50.720">
    <property type="entry name" value="NAD(P)-binding Rossmann-like Domain"/>
    <property type="match status" value="1"/>
</dbReference>
<accession>A0A507BYL6</accession>
<dbReference type="InterPro" id="IPR002347">
    <property type="entry name" value="SDR_fam"/>
</dbReference>
<dbReference type="AlphaFoldDB" id="A0A507BYL6"/>
<evidence type="ECO:0000313" key="4">
    <source>
        <dbReference type="Proteomes" id="UP000317494"/>
    </source>
</evidence>
<dbReference type="VEuPathDB" id="FungiDB:SeMB42_g07675"/>
<dbReference type="EMBL" id="QEAN01000588">
    <property type="protein sequence ID" value="TPX31959.1"/>
    <property type="molecule type" value="Genomic_DNA"/>
</dbReference>
<dbReference type="Proteomes" id="UP000320475">
    <property type="component" value="Unassembled WGS sequence"/>
</dbReference>
<dbReference type="PRINTS" id="PR00081">
    <property type="entry name" value="GDHRDH"/>
</dbReference>
<sequence length="243" mass="26185">MASRNYVALVNGASRGIGASVAKQLLARTPFSVIATCRDVEQAHRNIASRDNHRLTVVQCDLTNEKDIEALASGIKTKHGNGGIRLVFNSAGYLKPEKSLKQISVGSLLAHFYVNAFAPLLVAKHVAPLYAPAHDTPTPPPTPTWSRNIFASISARTGSIGDNRTGGWYSYRASKAALNQIHRSLSIELSRTKGVICTVLHPGTCDTDLSRPYVTKTPPNGVLYSPDQAAENLVNILESLTVE</sequence>
<evidence type="ECO:0000256" key="1">
    <source>
        <dbReference type="ARBA" id="ARBA00006484"/>
    </source>
</evidence>
<dbReference type="GO" id="GO:0016491">
    <property type="term" value="F:oxidoreductase activity"/>
    <property type="evidence" value="ECO:0007669"/>
    <property type="project" value="TreeGrafter"/>
</dbReference>
<dbReference type="EMBL" id="QEAM01000279">
    <property type="protein sequence ID" value="TPX42258.1"/>
    <property type="molecule type" value="Genomic_DNA"/>
</dbReference>
<evidence type="ECO:0000313" key="2">
    <source>
        <dbReference type="EMBL" id="TPX31959.1"/>
    </source>
</evidence>
<name>A0A507BYL6_9FUNG</name>
<organism evidence="2 4">
    <name type="scientific">Synchytrium endobioticum</name>
    <dbReference type="NCBI Taxonomy" id="286115"/>
    <lineage>
        <taxon>Eukaryota</taxon>
        <taxon>Fungi</taxon>
        <taxon>Fungi incertae sedis</taxon>
        <taxon>Chytridiomycota</taxon>
        <taxon>Chytridiomycota incertae sedis</taxon>
        <taxon>Chytridiomycetes</taxon>
        <taxon>Synchytriales</taxon>
        <taxon>Synchytriaceae</taxon>
        <taxon>Synchytrium</taxon>
    </lineage>
</organism>
<comment type="caution">
    <text evidence="2">The sequence shown here is derived from an EMBL/GenBank/DDBJ whole genome shotgun (WGS) entry which is preliminary data.</text>
</comment>
<dbReference type="PANTHER" id="PTHR43544:SF12">
    <property type="entry name" value="NAD(P)-BINDING ROSSMANN-FOLD SUPERFAMILY PROTEIN"/>
    <property type="match status" value="1"/>
</dbReference>
<dbReference type="InterPro" id="IPR051468">
    <property type="entry name" value="Fungal_SecMetab_SDRs"/>
</dbReference>
<gene>
    <name evidence="3" type="ORF">SeLEV6574_g05694</name>
    <name evidence="2" type="ORF">SeMB42_g07675</name>
</gene>
<proteinExistence type="inferred from homology"/>
<dbReference type="PANTHER" id="PTHR43544">
    <property type="entry name" value="SHORT-CHAIN DEHYDROGENASE/REDUCTASE"/>
    <property type="match status" value="1"/>
</dbReference>
<dbReference type="CDD" id="cd05325">
    <property type="entry name" value="carb_red_sniffer_like_SDR_c"/>
    <property type="match status" value="1"/>
</dbReference>